<protein>
    <submittedName>
        <fullName evidence="1">Uncharacterized protein</fullName>
    </submittedName>
</protein>
<dbReference type="EMBL" id="JAASQP010000001">
    <property type="protein sequence ID" value="NIJ24504.1"/>
    <property type="molecule type" value="Genomic_DNA"/>
</dbReference>
<keyword evidence="2" id="KW-1185">Reference proteome</keyword>
<dbReference type="RefSeq" id="WP_208402869.1">
    <property type="nucleotide sequence ID" value="NZ_BAAAEV010000001.1"/>
</dbReference>
<sequence length="286" mass="30468">MSLVTISLAIALSAPVPPTAIPSQNPQLAAIRNDPRLDYVTIADLVLQAPLVIDGAIRSAARIRGAEALGVAPGRERYYVEVDVLGLVRGTGGLPPRVGYLVDVPLDARGRAPRLKGLRMIAFARPVAGRPAQVQLVSLDAQQPWSPELDAQVRAIAREVVAPDAPPQITGIGNAFHVPGTLPGEGETQIFLTTARNDPVSLSILRRPGQAPRWGVALGEIVDDSAEPPRRDTLLWYRLACGLPDALPETALQSTEPDAAMLAREDYQFVRRALGPCPGRGATATY</sequence>
<dbReference type="Proteomes" id="UP000788153">
    <property type="component" value="Unassembled WGS sequence"/>
</dbReference>
<evidence type="ECO:0000313" key="1">
    <source>
        <dbReference type="EMBL" id="NIJ24504.1"/>
    </source>
</evidence>
<name>A0ABX0U1W7_9SPHN</name>
<accession>A0ABX0U1W7</accession>
<gene>
    <name evidence="1" type="ORF">FHT01_002046</name>
</gene>
<proteinExistence type="predicted"/>
<reference evidence="1 2" key="1">
    <citation type="submission" date="2020-03" db="EMBL/GenBank/DDBJ databases">
        <title>Genomic Encyclopedia of Type Strains, Phase IV (KMG-IV): sequencing the most valuable type-strain genomes for metagenomic binning, comparative biology and taxonomic classification.</title>
        <authorList>
            <person name="Goeker M."/>
        </authorList>
    </citation>
    <scope>NUCLEOTIDE SEQUENCE [LARGE SCALE GENOMIC DNA]</scope>
    <source>
        <strain evidence="1 2">DSM 22753</strain>
    </source>
</reference>
<organism evidence="1 2">
    <name type="scientific">Sphingomonas japonica</name>
    <dbReference type="NCBI Taxonomy" id="511662"/>
    <lineage>
        <taxon>Bacteria</taxon>
        <taxon>Pseudomonadati</taxon>
        <taxon>Pseudomonadota</taxon>
        <taxon>Alphaproteobacteria</taxon>
        <taxon>Sphingomonadales</taxon>
        <taxon>Sphingomonadaceae</taxon>
        <taxon>Sphingomonas</taxon>
    </lineage>
</organism>
<comment type="caution">
    <text evidence="1">The sequence shown here is derived from an EMBL/GenBank/DDBJ whole genome shotgun (WGS) entry which is preliminary data.</text>
</comment>
<evidence type="ECO:0000313" key="2">
    <source>
        <dbReference type="Proteomes" id="UP000788153"/>
    </source>
</evidence>